<name>D9CJ89_VOLCA</name>
<keyword evidence="7 8" id="KW-0472">Membrane</keyword>
<evidence type="ECO:0000256" key="6">
    <source>
        <dbReference type="ARBA" id="ARBA00022989"/>
    </source>
</evidence>
<comment type="subcellular location">
    <subcellularLocation>
        <location evidence="1">Membrane</location>
        <topology evidence="1">Multi-pass membrane protein</topology>
    </subcellularLocation>
</comment>
<dbReference type="PANTHER" id="PTHR45618">
    <property type="entry name" value="MITOCHONDRIAL DICARBOXYLATE CARRIER-RELATED"/>
    <property type="match status" value="1"/>
</dbReference>
<dbReference type="GO" id="GO:0016020">
    <property type="term" value="C:membrane"/>
    <property type="evidence" value="ECO:0007669"/>
    <property type="project" value="UniProtKB-SubCell"/>
</dbReference>
<organism evidence="10">
    <name type="scientific">Volvox carteri f. nagariensis</name>
    <dbReference type="NCBI Taxonomy" id="3068"/>
    <lineage>
        <taxon>Eukaryota</taxon>
        <taxon>Viridiplantae</taxon>
        <taxon>Chlorophyta</taxon>
        <taxon>core chlorophytes</taxon>
        <taxon>Chlorophyceae</taxon>
        <taxon>CS clade</taxon>
        <taxon>Chlamydomonadales</taxon>
        <taxon>Volvocaceae</taxon>
        <taxon>Volvox</taxon>
    </lineage>
</organism>
<accession>D9CJ89</accession>
<evidence type="ECO:0000256" key="5">
    <source>
        <dbReference type="ARBA" id="ARBA00022737"/>
    </source>
</evidence>
<keyword evidence="3 9" id="KW-0813">Transport</keyword>
<gene>
    <name evidence="10" type="primary">UCP2m</name>
</gene>
<evidence type="ECO:0000256" key="7">
    <source>
        <dbReference type="ARBA" id="ARBA00023136"/>
    </source>
</evidence>
<feature type="repeat" description="Solcar" evidence="8">
    <location>
        <begin position="216"/>
        <end position="325"/>
    </location>
</feature>
<evidence type="ECO:0000256" key="4">
    <source>
        <dbReference type="ARBA" id="ARBA00022692"/>
    </source>
</evidence>
<dbReference type="AlphaFoldDB" id="D9CJ89"/>
<dbReference type="InterPro" id="IPR050391">
    <property type="entry name" value="Mito_Metabolite_Transporter"/>
</dbReference>
<keyword evidence="4 8" id="KW-0812">Transmembrane</keyword>
<feature type="repeat" description="Solcar" evidence="8">
    <location>
        <begin position="123"/>
        <end position="207"/>
    </location>
</feature>
<comment type="similarity">
    <text evidence="2 9">Belongs to the mitochondrial carrier (TC 2.A.29) family.</text>
</comment>
<evidence type="ECO:0000256" key="8">
    <source>
        <dbReference type="PROSITE-ProRule" id="PRU00282"/>
    </source>
</evidence>
<protein>
    <submittedName>
        <fullName evidence="10">UCP2m</fullName>
    </submittedName>
</protein>
<evidence type="ECO:0000256" key="3">
    <source>
        <dbReference type="ARBA" id="ARBA00022448"/>
    </source>
</evidence>
<evidence type="ECO:0000256" key="1">
    <source>
        <dbReference type="ARBA" id="ARBA00004141"/>
    </source>
</evidence>
<reference evidence="10" key="1">
    <citation type="journal article" date="2010" name="Science">
        <title>Evolution of an expanded sex-determining locus in Volvox.</title>
        <authorList>
            <person name="Ferris P."/>
            <person name="Olson B.J."/>
            <person name="De Hoff P.L."/>
            <person name="Douglass S."/>
            <person name="Casero D."/>
            <person name="Prochnik S."/>
            <person name="Geng S."/>
            <person name="Rai R."/>
            <person name="Grimwood J."/>
            <person name="Schmutz J."/>
            <person name="Nishii I."/>
            <person name="Hamaji T."/>
            <person name="Nozaki H."/>
            <person name="Pellegrini M."/>
            <person name="Umen J.G."/>
        </authorList>
    </citation>
    <scope>NUCLEOTIDE SEQUENCE</scope>
    <source>
        <strain evidence="10">Adam</strain>
    </source>
</reference>
<dbReference type="Pfam" id="PF00153">
    <property type="entry name" value="Mito_carr"/>
    <property type="match status" value="3"/>
</dbReference>
<dbReference type="EMBL" id="GU784916">
    <property type="protein sequence ID" value="ADI46949.1"/>
    <property type="molecule type" value="Genomic_DNA"/>
</dbReference>
<evidence type="ECO:0000256" key="9">
    <source>
        <dbReference type="RuleBase" id="RU000488"/>
    </source>
</evidence>
<dbReference type="Gene3D" id="1.50.40.10">
    <property type="entry name" value="Mitochondrial carrier domain"/>
    <property type="match status" value="1"/>
</dbReference>
<dbReference type="PROSITE" id="PS50920">
    <property type="entry name" value="SOLCAR"/>
    <property type="match status" value="3"/>
</dbReference>
<keyword evidence="6" id="KW-1133">Transmembrane helix</keyword>
<sequence>MPYYLVIHQDIEGKNDRKATLWQELLISGRSVSVATIFTNPLDVVKTRMQLHRHRTPGIPLPGLVRRAPCGRGDFRTATSIVREGGIISLWKGLPPAVPRGFLYGGDRVQRKSTRLGLYGPCKDSLITGRQALAGDGVAAGVTSPTELVKTRLQAKGSRRQGTWGIVGNVVKKSGVAGLWRGAVPSMTRAALLTSSQVATYDLGKHEVMRQTGSGDCLPTFLAASLITVLVATTITNPVDLVKTRMLVAGADEGPDEGIGQTWLSFYGAGWSGLAGGCNQRMVALKILKHDGLYGFFKVRLVCNYARLGPQTVIPFLMSELLRQQMGLECL</sequence>
<proteinExistence type="inferred from homology"/>
<dbReference type="SUPFAM" id="SSF103506">
    <property type="entry name" value="Mitochondrial carrier"/>
    <property type="match status" value="1"/>
</dbReference>
<dbReference type="InterPro" id="IPR023395">
    <property type="entry name" value="MCP_dom_sf"/>
</dbReference>
<feature type="repeat" description="Solcar" evidence="8">
    <location>
        <begin position="23"/>
        <end position="118"/>
    </location>
</feature>
<evidence type="ECO:0000256" key="2">
    <source>
        <dbReference type="ARBA" id="ARBA00006375"/>
    </source>
</evidence>
<dbReference type="InterPro" id="IPR018108">
    <property type="entry name" value="MCP_transmembrane"/>
</dbReference>
<keyword evidence="5" id="KW-0677">Repeat</keyword>
<evidence type="ECO:0000313" key="10">
    <source>
        <dbReference type="EMBL" id="ADI46949.1"/>
    </source>
</evidence>